<dbReference type="EMBL" id="FIZY01000108">
    <property type="protein sequence ID" value="CZF87014.1"/>
    <property type="molecule type" value="Genomic_DNA"/>
</dbReference>
<organism evidence="4 5">
    <name type="scientific">Grimontia marina</name>
    <dbReference type="NCBI Taxonomy" id="646534"/>
    <lineage>
        <taxon>Bacteria</taxon>
        <taxon>Pseudomonadati</taxon>
        <taxon>Pseudomonadota</taxon>
        <taxon>Gammaproteobacteria</taxon>
        <taxon>Vibrionales</taxon>
        <taxon>Vibrionaceae</taxon>
        <taxon>Grimontia</taxon>
    </lineage>
</organism>
<dbReference type="Proteomes" id="UP000073601">
    <property type="component" value="Unassembled WGS sequence"/>
</dbReference>
<comment type="catalytic activity">
    <reaction evidence="1">
        <text>5-amino-6-(5-phospho-D-ribosylamino)uracil + H2O = 5,6-diaminouracil + D-ribose 5-phosphate</text>
        <dbReference type="Rhea" id="RHEA:55020"/>
        <dbReference type="ChEBI" id="CHEBI:15377"/>
        <dbReference type="ChEBI" id="CHEBI:46252"/>
        <dbReference type="ChEBI" id="CHEBI:58453"/>
        <dbReference type="ChEBI" id="CHEBI:78346"/>
    </reaction>
</comment>
<evidence type="ECO:0000256" key="2">
    <source>
        <dbReference type="ARBA" id="ARBA00000751"/>
    </source>
</evidence>
<dbReference type="OrthoDB" id="67297at2"/>
<dbReference type="Gene3D" id="1.10.357.40">
    <property type="entry name" value="YbiA-like"/>
    <property type="match status" value="1"/>
</dbReference>
<dbReference type="Pfam" id="PF08719">
    <property type="entry name" value="NADAR"/>
    <property type="match status" value="1"/>
</dbReference>
<dbReference type="SUPFAM" id="SSF143990">
    <property type="entry name" value="YbiA-like"/>
    <property type="match status" value="1"/>
</dbReference>
<sequence length="187" mass="21425">MSKNANFSSSSGIKIDKNKLLFFWGHTPRSNASVGKECLSQWYMSPFQVNGHKFHTAEQYMMFKKAIIFDDLLCAEKVLRSKTPEEAKKLGREVTNFDEKIWIENRFQIVVDANLHKFRSCSVLRAFLLATDDHVLVEASPYDKIWGIGLDAGHADSANPNKWRGLNLLGFALMDVRKKLREENLKS</sequence>
<dbReference type="InterPro" id="IPR037238">
    <property type="entry name" value="YbiA-like_sf"/>
</dbReference>
<dbReference type="CDD" id="cd15457">
    <property type="entry name" value="NADAR"/>
    <property type="match status" value="1"/>
</dbReference>
<proteinExistence type="predicted"/>
<dbReference type="AlphaFoldDB" id="A0A128FL63"/>
<evidence type="ECO:0000313" key="5">
    <source>
        <dbReference type="Proteomes" id="UP000073601"/>
    </source>
</evidence>
<name>A0A128FL63_9GAMM</name>
<reference evidence="5" key="1">
    <citation type="submission" date="2016-02" db="EMBL/GenBank/DDBJ databases">
        <authorList>
            <person name="Rodrigo-Torres Lidia"/>
            <person name="Arahal R.David."/>
        </authorList>
    </citation>
    <scope>NUCLEOTIDE SEQUENCE [LARGE SCALE GENOMIC DNA]</scope>
    <source>
        <strain evidence="5">CECT 8713</strain>
    </source>
</reference>
<protein>
    <submittedName>
        <fullName evidence="4">Swarming motility protein YbiA</fullName>
    </submittedName>
</protein>
<comment type="catalytic activity">
    <reaction evidence="2">
        <text>2,5-diamino-6-hydroxy-4-(5-phosphoribosylamino)-pyrimidine + H2O = 2,5,6-triamino-4-hydroxypyrimidine + D-ribose 5-phosphate</text>
        <dbReference type="Rhea" id="RHEA:23436"/>
        <dbReference type="ChEBI" id="CHEBI:15377"/>
        <dbReference type="ChEBI" id="CHEBI:58614"/>
        <dbReference type="ChEBI" id="CHEBI:78346"/>
        <dbReference type="ChEBI" id="CHEBI:137796"/>
    </reaction>
</comment>
<evidence type="ECO:0000256" key="1">
    <source>
        <dbReference type="ARBA" id="ARBA00000022"/>
    </source>
</evidence>
<accession>A0A128FL63</accession>
<keyword evidence="5" id="KW-1185">Reference proteome</keyword>
<dbReference type="InterPro" id="IPR012816">
    <property type="entry name" value="NADAR"/>
</dbReference>
<dbReference type="RefSeq" id="WP_062715315.1">
    <property type="nucleotide sequence ID" value="NZ_CAWRCI010000108.1"/>
</dbReference>
<gene>
    <name evidence="4" type="primary">ybiA</name>
    <name evidence="4" type="ORF">GMA8713_05055</name>
</gene>
<feature type="domain" description="NADAR" evidence="3">
    <location>
        <begin position="22"/>
        <end position="181"/>
    </location>
</feature>
<dbReference type="NCBIfam" id="TIGR02464">
    <property type="entry name" value="ribofla_fusion"/>
    <property type="match status" value="1"/>
</dbReference>
<evidence type="ECO:0000313" key="4">
    <source>
        <dbReference type="EMBL" id="CZF87014.1"/>
    </source>
</evidence>
<evidence type="ECO:0000259" key="3">
    <source>
        <dbReference type="Pfam" id="PF08719"/>
    </source>
</evidence>